<dbReference type="OrthoDB" id="6520467at2"/>
<accession>A0A2P5GQP3</accession>
<dbReference type="EMBL" id="PQGD01000007">
    <property type="protein sequence ID" value="POP48859.1"/>
    <property type="molecule type" value="Genomic_DNA"/>
</dbReference>
<dbReference type="RefSeq" id="WP_103677035.1">
    <property type="nucleotide sequence ID" value="NZ_PQGD01000007.1"/>
</dbReference>
<protein>
    <submittedName>
        <fullName evidence="4">Uncharacterized protein</fullName>
    </submittedName>
</protein>
<feature type="transmembrane region" description="Helical" evidence="2">
    <location>
        <begin position="6"/>
        <end position="23"/>
    </location>
</feature>
<gene>
    <name evidence="4" type="ORF">CHU32_09690</name>
    <name evidence="3" type="ORF">CHU33_15805</name>
</gene>
<sequence>MENSLIASIGAVVFGGGAVAIFWRPVSAALASLVTNNRAGGEIITYYKEQVVLLKQTNDELRAENNLLRERREADLQRISHLESDIRIIKNSLRILIAMTQAEPDGQLRGQVNSMLEKLEGGNHES</sequence>
<dbReference type="AlphaFoldDB" id="A0A2P5GQP3"/>
<keyword evidence="1" id="KW-0175">Coiled coil</keyword>
<reference evidence="5 6" key="1">
    <citation type="submission" date="2018-01" db="EMBL/GenBank/DDBJ databases">
        <title>Superficieibacter electus gen. nov., sp. nov., an extended-spectrum beta-lactamase possessing member of the Enterobacteriaceae family, isolated from intensive care unit surfaces.</title>
        <authorList>
            <person name="Potter R.F."/>
            <person name="D'Souza A.W."/>
        </authorList>
    </citation>
    <scope>NUCLEOTIDE SEQUENCE [LARGE SCALE GENOMIC DNA]</scope>
    <source>
        <strain evidence="4 6">BP-1</strain>
        <strain evidence="3 5">BP-2</strain>
    </source>
</reference>
<evidence type="ECO:0000313" key="3">
    <source>
        <dbReference type="EMBL" id="POP43342.1"/>
    </source>
</evidence>
<keyword evidence="2" id="KW-0812">Transmembrane</keyword>
<evidence type="ECO:0000256" key="2">
    <source>
        <dbReference type="SAM" id="Phobius"/>
    </source>
</evidence>
<evidence type="ECO:0000313" key="6">
    <source>
        <dbReference type="Proteomes" id="UP000247005"/>
    </source>
</evidence>
<dbReference type="Proteomes" id="UP000237073">
    <property type="component" value="Unassembled WGS sequence"/>
</dbReference>
<feature type="coiled-coil region" evidence="1">
    <location>
        <begin position="51"/>
        <end position="78"/>
    </location>
</feature>
<organism evidence="4 6">
    <name type="scientific">Superficieibacter electus</name>
    <dbReference type="NCBI Taxonomy" id="2022662"/>
    <lineage>
        <taxon>Bacteria</taxon>
        <taxon>Pseudomonadati</taxon>
        <taxon>Pseudomonadota</taxon>
        <taxon>Gammaproteobacteria</taxon>
        <taxon>Enterobacterales</taxon>
        <taxon>Enterobacteriaceae</taxon>
        <taxon>Superficieibacter</taxon>
    </lineage>
</organism>
<comment type="caution">
    <text evidence="4">The sequence shown here is derived from an EMBL/GenBank/DDBJ whole genome shotgun (WGS) entry which is preliminary data.</text>
</comment>
<keyword evidence="2" id="KW-1133">Transmembrane helix</keyword>
<dbReference type="Proteomes" id="UP000247005">
    <property type="component" value="Unassembled WGS sequence"/>
</dbReference>
<proteinExistence type="predicted"/>
<evidence type="ECO:0000256" key="1">
    <source>
        <dbReference type="SAM" id="Coils"/>
    </source>
</evidence>
<evidence type="ECO:0000313" key="4">
    <source>
        <dbReference type="EMBL" id="POP48859.1"/>
    </source>
</evidence>
<name>A0A2P5GQP3_9ENTR</name>
<evidence type="ECO:0000313" key="5">
    <source>
        <dbReference type="Proteomes" id="UP000237073"/>
    </source>
</evidence>
<dbReference type="EMBL" id="PQGE01000014">
    <property type="protein sequence ID" value="POP43342.1"/>
    <property type="molecule type" value="Genomic_DNA"/>
</dbReference>
<keyword evidence="2" id="KW-0472">Membrane</keyword>
<keyword evidence="5" id="KW-1185">Reference proteome</keyword>